<feature type="domain" description="PPE" evidence="2">
    <location>
        <begin position="5"/>
        <end position="167"/>
    </location>
</feature>
<accession>A0AAD1M3E0</accession>
<dbReference type="InterPro" id="IPR000030">
    <property type="entry name" value="PPE_dom"/>
</dbReference>
<evidence type="ECO:0000313" key="5">
    <source>
        <dbReference type="Proteomes" id="UP000464624"/>
    </source>
</evidence>
<dbReference type="KEGG" id="mxe:MYXE_41410"/>
<dbReference type="Pfam" id="PF12484">
    <property type="entry name" value="PPE-SVP"/>
    <property type="match status" value="1"/>
</dbReference>
<dbReference type="SUPFAM" id="SSF140459">
    <property type="entry name" value="PE/PPE dimer-like"/>
    <property type="match status" value="1"/>
</dbReference>
<comment type="similarity">
    <text evidence="1">Belongs to the mycobacterial PPE family.</text>
</comment>
<dbReference type="PANTHER" id="PTHR46766">
    <property type="entry name" value="GLUTAMINE-RICH PROTEIN 2"/>
    <property type="match status" value="1"/>
</dbReference>
<reference evidence="4 5" key="1">
    <citation type="submission" date="2019-12" db="EMBL/GenBank/DDBJ databases">
        <title>Complete genome sequence of Mycolicibacterium xenopi str. JCM15661T.</title>
        <authorList>
            <person name="Yoshida M."/>
            <person name="Fukano H."/>
            <person name="Asakura T."/>
            <person name="Hoshino Y."/>
        </authorList>
    </citation>
    <scope>NUCLEOTIDE SEQUENCE [LARGE SCALE GENOMIC DNA]</scope>
    <source>
        <strain evidence="4 5">JCM 15661T</strain>
    </source>
</reference>
<dbReference type="EMBL" id="AP022314">
    <property type="protein sequence ID" value="BBU24351.1"/>
    <property type="molecule type" value="Genomic_DNA"/>
</dbReference>
<dbReference type="InterPro" id="IPR022171">
    <property type="entry name" value="PPE_C"/>
</dbReference>
<dbReference type="Pfam" id="PF00823">
    <property type="entry name" value="PPE"/>
    <property type="match status" value="1"/>
</dbReference>
<proteinExistence type="inferred from homology"/>
<dbReference type="Gene3D" id="1.20.1260.20">
    <property type="entry name" value="PPE superfamily"/>
    <property type="match status" value="1"/>
</dbReference>
<protein>
    <submittedName>
        <fullName evidence="4">PPE family protein PPE32</fullName>
    </submittedName>
</protein>
<evidence type="ECO:0000313" key="4">
    <source>
        <dbReference type="EMBL" id="BBU24351.1"/>
    </source>
</evidence>
<dbReference type="PANTHER" id="PTHR46766:SF1">
    <property type="entry name" value="GLUTAMINE-RICH PROTEIN 2"/>
    <property type="match status" value="1"/>
</dbReference>
<evidence type="ECO:0000259" key="2">
    <source>
        <dbReference type="Pfam" id="PF00823"/>
    </source>
</evidence>
<name>A0AAD1M3E0_MYCXE</name>
<dbReference type="InterPro" id="IPR038332">
    <property type="entry name" value="PPE_sf"/>
</dbReference>
<dbReference type="GO" id="GO:0052572">
    <property type="term" value="P:response to host immune response"/>
    <property type="evidence" value="ECO:0007669"/>
    <property type="project" value="TreeGrafter"/>
</dbReference>
<evidence type="ECO:0000259" key="3">
    <source>
        <dbReference type="Pfam" id="PF12484"/>
    </source>
</evidence>
<evidence type="ECO:0000256" key="1">
    <source>
        <dbReference type="ARBA" id="ARBA00010652"/>
    </source>
</evidence>
<dbReference type="FunFam" id="1.20.1260.20:FF:000001">
    <property type="entry name" value="PPE family protein PPE41"/>
    <property type="match status" value="1"/>
</dbReference>
<feature type="domain" description="PPE family C-terminal" evidence="3">
    <location>
        <begin position="289"/>
        <end position="368"/>
    </location>
</feature>
<gene>
    <name evidence="4" type="primary">PPE32_3</name>
    <name evidence="4" type="ORF">MYXE_41410</name>
</gene>
<organism evidence="4 5">
    <name type="scientific">Mycobacterium xenopi</name>
    <dbReference type="NCBI Taxonomy" id="1789"/>
    <lineage>
        <taxon>Bacteria</taxon>
        <taxon>Bacillati</taxon>
        <taxon>Actinomycetota</taxon>
        <taxon>Actinomycetes</taxon>
        <taxon>Mycobacteriales</taxon>
        <taxon>Mycobacteriaceae</taxon>
        <taxon>Mycobacterium</taxon>
    </lineage>
</organism>
<sequence>MFAMDFGALPPEINSGRMYAGPGSGPMLAAAAAWDGLATALHTTAASYQAVVSELTTASWRGPASVSMAAAAATYISWLTSTASQAEEAATQARAAAAAYEAAHAMTVPPPVIAANRSLLMLLVATNVLGQNTPAIAATEFHYGEMWAQDAAAMYGYAGASAAASRVTPFSPPPATTDPTGPARQAVAVAQLTSAVPPALRELASPTPGTSLRSALDTLNAHATTVSGHARTTFSGLGFLTSAANLAKSMNTAGTATGAAVAAAPSGGGALGSTRLAGLSAVSGGGSVSAGMGRAFPVGALSAPQAWAAAAPGAGPVSATVPGVAATGAPASGIAGVPVAPLAGMAGRGGARLADASRFLLRPNMVPRWPAGG</sequence>
<dbReference type="Proteomes" id="UP000464624">
    <property type="component" value="Chromosome"/>
</dbReference>
<dbReference type="AlphaFoldDB" id="A0AAD1M3E0"/>